<feature type="region of interest" description="Disordered" evidence="1">
    <location>
        <begin position="1"/>
        <end position="44"/>
    </location>
</feature>
<gene>
    <name evidence="2" type="ORF">Tci_927184</name>
</gene>
<feature type="compositionally biased region" description="Polar residues" evidence="1">
    <location>
        <begin position="1"/>
        <end position="10"/>
    </location>
</feature>
<feature type="non-terminal residue" evidence="2">
    <location>
        <position position="1"/>
    </location>
</feature>
<evidence type="ECO:0000256" key="1">
    <source>
        <dbReference type="SAM" id="MobiDB-lite"/>
    </source>
</evidence>
<reference evidence="2" key="1">
    <citation type="journal article" date="2019" name="Sci. Rep.">
        <title>Draft genome of Tanacetum cinerariifolium, the natural source of mosquito coil.</title>
        <authorList>
            <person name="Yamashiro T."/>
            <person name="Shiraishi A."/>
            <person name="Satake H."/>
            <person name="Nakayama K."/>
        </authorList>
    </citation>
    <scope>NUCLEOTIDE SEQUENCE</scope>
</reference>
<organism evidence="2">
    <name type="scientific">Tanacetum cinerariifolium</name>
    <name type="common">Dalmatian daisy</name>
    <name type="synonym">Chrysanthemum cinerariifolium</name>
    <dbReference type="NCBI Taxonomy" id="118510"/>
    <lineage>
        <taxon>Eukaryota</taxon>
        <taxon>Viridiplantae</taxon>
        <taxon>Streptophyta</taxon>
        <taxon>Embryophyta</taxon>
        <taxon>Tracheophyta</taxon>
        <taxon>Spermatophyta</taxon>
        <taxon>Magnoliopsida</taxon>
        <taxon>eudicotyledons</taxon>
        <taxon>Gunneridae</taxon>
        <taxon>Pentapetalae</taxon>
        <taxon>asterids</taxon>
        <taxon>campanulids</taxon>
        <taxon>Asterales</taxon>
        <taxon>Asteraceae</taxon>
        <taxon>Asteroideae</taxon>
        <taxon>Anthemideae</taxon>
        <taxon>Anthemidinae</taxon>
        <taxon>Tanacetum</taxon>
    </lineage>
</organism>
<accession>A0A699X601</accession>
<evidence type="ECO:0000313" key="2">
    <source>
        <dbReference type="EMBL" id="GFD55215.1"/>
    </source>
</evidence>
<name>A0A699X601_TANCI</name>
<feature type="non-terminal residue" evidence="2">
    <location>
        <position position="82"/>
    </location>
</feature>
<sequence>VRKEVPNNSARDAKATVMEDNDDGFTEVKSRKKKKGADTRSFGGLRLNKPNSKVIWQQKKCRDTKGGGVLNQLLLVFQLMIV</sequence>
<comment type="caution">
    <text evidence="2">The sequence shown here is derived from an EMBL/GenBank/DDBJ whole genome shotgun (WGS) entry which is preliminary data.</text>
</comment>
<dbReference type="AlphaFoldDB" id="A0A699X601"/>
<proteinExistence type="predicted"/>
<dbReference type="EMBL" id="BKCJ011815314">
    <property type="protein sequence ID" value="GFD55215.1"/>
    <property type="molecule type" value="Genomic_DNA"/>
</dbReference>
<protein>
    <submittedName>
        <fullName evidence="2">Uncharacterized protein</fullName>
    </submittedName>
</protein>